<evidence type="ECO:0000313" key="2">
    <source>
        <dbReference type="Proteomes" id="UP000294355"/>
    </source>
</evidence>
<protein>
    <recommendedName>
        <fullName evidence="3">Immunity protein 26 of polymorphic toxin system</fullName>
    </recommendedName>
</protein>
<evidence type="ECO:0000313" key="1">
    <source>
        <dbReference type="EMBL" id="VAX45804.1"/>
    </source>
</evidence>
<gene>
    <name evidence="1" type="ORF">AC2117_03011</name>
</gene>
<dbReference type="AlphaFoldDB" id="A0A446ZMQ0"/>
<sequence length="168" mass="19607">MIRKNTKIGDIFVVKVDNDKKKYFQLIAFDLTQLNSDVIRVFKKIYPLETDIDLLEIVNGEVEFYAHCVTKLGLKMNLWEKVGNTSEIGDLFNILFRDTNDYGAQVGAEKIKVSENWYVWHINDNDFTRVGRLEGENRKAEIGVVINPYDIVKRIKTGKYDFVYPDFE</sequence>
<accession>A0A446ZMQ0</accession>
<name>A0A446ZMQ0_ACICA</name>
<proteinExistence type="predicted"/>
<reference evidence="1 2" key="1">
    <citation type="submission" date="2018-08" db="EMBL/GenBank/DDBJ databases">
        <authorList>
            <person name="Gonzaga-Molto A."/>
        </authorList>
    </citation>
    <scope>NUCLEOTIDE SEQUENCE [LARGE SCALE GENOMIC DNA]</scope>
    <source>
        <strain evidence="1">Acinetobacter calcoaceticus str. 2117</strain>
    </source>
</reference>
<organism evidence="1 2">
    <name type="scientific">Acinetobacter calcoaceticus</name>
    <dbReference type="NCBI Taxonomy" id="471"/>
    <lineage>
        <taxon>Bacteria</taxon>
        <taxon>Pseudomonadati</taxon>
        <taxon>Pseudomonadota</taxon>
        <taxon>Gammaproteobacteria</taxon>
        <taxon>Moraxellales</taxon>
        <taxon>Moraxellaceae</taxon>
        <taxon>Acinetobacter</taxon>
        <taxon>Acinetobacter calcoaceticus/baumannii complex</taxon>
    </lineage>
</organism>
<dbReference type="OrthoDB" id="795241at2"/>
<dbReference type="EMBL" id="LS999521">
    <property type="protein sequence ID" value="VAX45804.1"/>
    <property type="molecule type" value="Genomic_DNA"/>
</dbReference>
<evidence type="ECO:0008006" key="3">
    <source>
        <dbReference type="Google" id="ProtNLM"/>
    </source>
</evidence>
<dbReference type="RefSeq" id="WP_133975195.1">
    <property type="nucleotide sequence ID" value="NZ_JBPZSG010000006.1"/>
</dbReference>
<dbReference type="Proteomes" id="UP000294355">
    <property type="component" value="Chromosome"/>
</dbReference>